<gene>
    <name evidence="9" type="primary">LOC117570941</name>
</gene>
<keyword evidence="8" id="KW-1185">Reference proteome</keyword>
<dbReference type="RefSeq" id="XP_034108764.1">
    <property type="nucleotide sequence ID" value="XM_034252873.2"/>
</dbReference>
<evidence type="ECO:0000313" key="9">
    <source>
        <dbReference type="RefSeq" id="XP_034108764.1"/>
    </source>
</evidence>
<evidence type="ECO:0000256" key="6">
    <source>
        <dbReference type="ARBA" id="ARBA00029833"/>
    </source>
</evidence>
<dbReference type="CTD" id="83734"/>
<dbReference type="GO" id="GO:0005829">
    <property type="term" value="C:cytosol"/>
    <property type="evidence" value="ECO:0007669"/>
    <property type="project" value="TreeGrafter"/>
</dbReference>
<sequence>MAIVNLLVFNHFWIGICTSANGKIVSMTTLTWPEFLYQAKQVLEISNELNDNWILCEKDEQEPNSYLKYTQKIKGKASEDLISVEYHIVYSISYQVPVLYFQAHRSDGSLLDLEATWKTFLPDTSRSELYQMLTQMEHPVLFRPFMAFHPCRTTEVLAQFGEPSENVLITFISLYGPYVQLNLANAYGLHSQINK</sequence>
<feature type="signal peptide" evidence="7">
    <location>
        <begin position="1"/>
        <end position="22"/>
    </location>
</feature>
<evidence type="ECO:0000256" key="3">
    <source>
        <dbReference type="ARBA" id="ARBA00022679"/>
    </source>
</evidence>
<dbReference type="Proteomes" id="UP000515160">
    <property type="component" value="Chromosome 3"/>
</dbReference>
<evidence type="ECO:0000256" key="1">
    <source>
        <dbReference type="ARBA" id="ARBA00005696"/>
    </source>
</evidence>
<dbReference type="GO" id="GO:0061651">
    <property type="term" value="F:Atg12 conjugating enzyme activity"/>
    <property type="evidence" value="ECO:0007669"/>
    <property type="project" value="TreeGrafter"/>
</dbReference>
<dbReference type="GO" id="GO:0000045">
    <property type="term" value="P:autophagosome assembly"/>
    <property type="evidence" value="ECO:0007669"/>
    <property type="project" value="TreeGrafter"/>
</dbReference>
<feature type="chain" id="PRO_5027981624" description="Ubiquitin-like-conjugating enzyme ATG10" evidence="7">
    <location>
        <begin position="23"/>
        <end position="195"/>
    </location>
</feature>
<keyword evidence="3" id="KW-0808">Transferase</keyword>
<evidence type="ECO:0000256" key="2">
    <source>
        <dbReference type="ARBA" id="ARBA00021099"/>
    </source>
</evidence>
<accession>A0A6P8X717</accession>
<keyword evidence="4" id="KW-0833">Ubl conjugation pathway</keyword>
<proteinExistence type="inferred from homology"/>
<dbReference type="Gene3D" id="3.30.1460.50">
    <property type="match status" value="1"/>
</dbReference>
<dbReference type="PANTHER" id="PTHR14957">
    <property type="entry name" value="UBIQUITIN-LIKE-CONJUGATING ENZYME ATG10"/>
    <property type="match status" value="1"/>
</dbReference>
<protein>
    <recommendedName>
        <fullName evidence="2">Ubiquitin-like-conjugating enzyme ATG10</fullName>
    </recommendedName>
    <alternativeName>
        <fullName evidence="6">Autophagy-related protein 10</fullName>
    </alternativeName>
</protein>
<keyword evidence="7" id="KW-0732">Signal</keyword>
<dbReference type="InterPro" id="IPR007135">
    <property type="entry name" value="Atg3/Atg10"/>
</dbReference>
<dbReference type="AlphaFoldDB" id="A0A6P8X717"/>
<evidence type="ECO:0000256" key="5">
    <source>
        <dbReference type="ARBA" id="ARBA00023006"/>
    </source>
</evidence>
<evidence type="ECO:0000313" key="8">
    <source>
        <dbReference type="Proteomes" id="UP000515160"/>
    </source>
</evidence>
<reference evidence="9" key="1">
    <citation type="submission" date="2025-08" db="UniProtKB">
        <authorList>
            <consortium name="RefSeq"/>
        </authorList>
    </citation>
    <scope>IDENTIFICATION</scope>
    <source>
        <strain evidence="9">15112-1751.03</strain>
        <tissue evidence="9">Whole Adult</tissue>
    </source>
</reference>
<dbReference type="GO" id="GO:0032446">
    <property type="term" value="P:protein modification by small protein conjugation"/>
    <property type="evidence" value="ECO:0007669"/>
    <property type="project" value="TreeGrafter"/>
</dbReference>
<dbReference type="GeneID" id="117570941"/>
<name>A0A6P8X717_DROAB</name>
<keyword evidence="5" id="KW-0072">Autophagy</keyword>
<dbReference type="OrthoDB" id="4089664at2759"/>
<comment type="similarity">
    <text evidence="1">Belongs to the ATG10 family.</text>
</comment>
<evidence type="ECO:0000256" key="4">
    <source>
        <dbReference type="ARBA" id="ARBA00022786"/>
    </source>
</evidence>
<dbReference type="PANTHER" id="PTHR14957:SF1">
    <property type="entry name" value="UBIQUITIN-LIKE-CONJUGATING ENZYME ATG10"/>
    <property type="match status" value="1"/>
</dbReference>
<organism evidence="8 9">
    <name type="scientific">Drosophila albomicans</name>
    <name type="common">Fruit fly</name>
    <dbReference type="NCBI Taxonomy" id="7291"/>
    <lineage>
        <taxon>Eukaryota</taxon>
        <taxon>Metazoa</taxon>
        <taxon>Ecdysozoa</taxon>
        <taxon>Arthropoda</taxon>
        <taxon>Hexapoda</taxon>
        <taxon>Insecta</taxon>
        <taxon>Pterygota</taxon>
        <taxon>Neoptera</taxon>
        <taxon>Endopterygota</taxon>
        <taxon>Diptera</taxon>
        <taxon>Brachycera</taxon>
        <taxon>Muscomorpha</taxon>
        <taxon>Ephydroidea</taxon>
        <taxon>Drosophilidae</taxon>
        <taxon>Drosophila</taxon>
    </lineage>
</organism>
<dbReference type="Pfam" id="PF03987">
    <property type="entry name" value="Autophagy_act_C"/>
    <property type="match status" value="1"/>
</dbReference>
<dbReference type="GO" id="GO:0000422">
    <property type="term" value="P:autophagy of mitochondrion"/>
    <property type="evidence" value="ECO:0007669"/>
    <property type="project" value="TreeGrafter"/>
</dbReference>
<evidence type="ECO:0000256" key="7">
    <source>
        <dbReference type="SAM" id="SignalP"/>
    </source>
</evidence>